<proteinExistence type="predicted"/>
<accession>A0ABP0GRZ9</accession>
<dbReference type="EMBL" id="CAWYQH010000139">
    <property type="protein sequence ID" value="CAK8693736.1"/>
    <property type="molecule type" value="Genomic_DNA"/>
</dbReference>
<evidence type="ECO:0000313" key="2">
    <source>
        <dbReference type="EMBL" id="CAK8693736.1"/>
    </source>
</evidence>
<reference evidence="2 3" key="1">
    <citation type="submission" date="2024-02" db="EMBL/GenBank/DDBJ databases">
        <authorList>
            <person name="Daric V."/>
            <person name="Darras S."/>
        </authorList>
    </citation>
    <scope>NUCLEOTIDE SEQUENCE [LARGE SCALE GENOMIC DNA]</scope>
</reference>
<sequence>MQDMASGRDRHKISPMSRSNKHQAANQKSVVCLLAGCLVELVSLGVLRRAIEESLEVDVDFEKNKRVREDLEKSVVCLLAGCLVELVSLGVLRRAIEESLEVDVDFEKNKRVREDLEVSLLGSQELRSSVVSVLLSLIPGTQFIELLFD</sequence>
<comment type="caution">
    <text evidence="2">The sequence shown here is derived from an EMBL/GenBank/DDBJ whole genome shotgun (WGS) entry which is preliminary data.</text>
</comment>
<organism evidence="2 3">
    <name type="scientific">Clavelina lepadiformis</name>
    <name type="common">Light-bulb sea squirt</name>
    <name type="synonym">Ascidia lepadiformis</name>
    <dbReference type="NCBI Taxonomy" id="159417"/>
    <lineage>
        <taxon>Eukaryota</taxon>
        <taxon>Metazoa</taxon>
        <taxon>Chordata</taxon>
        <taxon>Tunicata</taxon>
        <taxon>Ascidiacea</taxon>
        <taxon>Aplousobranchia</taxon>
        <taxon>Clavelinidae</taxon>
        <taxon>Clavelina</taxon>
    </lineage>
</organism>
<keyword evidence="3" id="KW-1185">Reference proteome</keyword>
<gene>
    <name evidence="2" type="ORF">CVLEPA_LOCUS27032</name>
</gene>
<feature type="region of interest" description="Disordered" evidence="1">
    <location>
        <begin position="1"/>
        <end position="22"/>
    </location>
</feature>
<name>A0ABP0GRZ9_CLALP</name>
<protein>
    <submittedName>
        <fullName evidence="2">Uncharacterized protein</fullName>
    </submittedName>
</protein>
<evidence type="ECO:0000313" key="3">
    <source>
        <dbReference type="Proteomes" id="UP001642483"/>
    </source>
</evidence>
<dbReference type="Proteomes" id="UP001642483">
    <property type="component" value="Unassembled WGS sequence"/>
</dbReference>
<evidence type="ECO:0000256" key="1">
    <source>
        <dbReference type="SAM" id="MobiDB-lite"/>
    </source>
</evidence>